<keyword evidence="2" id="KW-1185">Reference proteome</keyword>
<sequence>MALNWQAFTSPVLLRGDAKTAYRDPAVFYRNGCFYLYFTLVETEEDGTVYLYLAMTTSTDLVHFTPVRKLSERDRALNYSSPGNIIRFGGRFCLCCQTYCRENGEKYGNANCRIWLRRSDDLIHWDAPELLRVKGDAVPDAEMGRMIDPYLLEDREEPGKYWCFFKQNGVSLSHSRDLVHWEYAGHADSGENVCVEVVDGEYWLWHSPPNGIGLMKSRNLVDWERSPELITLGQAHWPWARGRLTAGVVADLRSVPEVGKALLFFHGTGPEDESVIFDQYACIGFAWSDDLLNWQYVE</sequence>
<organism evidence="1 2">
    <name type="scientific">Victivallis lenta</name>
    <dbReference type="NCBI Taxonomy" id="2606640"/>
    <lineage>
        <taxon>Bacteria</taxon>
        <taxon>Pseudomonadati</taxon>
        <taxon>Lentisphaerota</taxon>
        <taxon>Lentisphaeria</taxon>
        <taxon>Victivallales</taxon>
        <taxon>Victivallaceae</taxon>
        <taxon>Victivallis</taxon>
    </lineage>
</organism>
<dbReference type="Proteomes" id="UP000435649">
    <property type="component" value="Unassembled WGS sequence"/>
</dbReference>
<accession>A0A844G1B6</accession>
<evidence type="ECO:0000313" key="1">
    <source>
        <dbReference type="EMBL" id="MST96712.1"/>
    </source>
</evidence>
<evidence type="ECO:0000313" key="2">
    <source>
        <dbReference type="Proteomes" id="UP000435649"/>
    </source>
</evidence>
<gene>
    <name evidence="1" type="ORF">FYJ85_06600</name>
</gene>
<reference evidence="1 2" key="1">
    <citation type="submission" date="2019-08" db="EMBL/GenBank/DDBJ databases">
        <title>In-depth cultivation of the pig gut microbiome towards novel bacterial diversity and tailored functional studies.</title>
        <authorList>
            <person name="Wylensek D."/>
            <person name="Hitch T.C.A."/>
            <person name="Clavel T."/>
        </authorList>
    </citation>
    <scope>NUCLEOTIDE SEQUENCE [LARGE SCALE GENOMIC DNA]</scope>
    <source>
        <strain evidence="1 2">BBE-744-WT-12</strain>
    </source>
</reference>
<dbReference type="AlphaFoldDB" id="A0A844G1B6"/>
<dbReference type="RefSeq" id="WP_106052379.1">
    <property type="nucleotide sequence ID" value="NZ_CALXOB010000044.1"/>
</dbReference>
<dbReference type="EMBL" id="VUNS01000005">
    <property type="protein sequence ID" value="MST96712.1"/>
    <property type="molecule type" value="Genomic_DNA"/>
</dbReference>
<dbReference type="InterPro" id="IPR023296">
    <property type="entry name" value="Glyco_hydro_beta-prop_sf"/>
</dbReference>
<dbReference type="SUPFAM" id="SSF75005">
    <property type="entry name" value="Arabinanase/levansucrase/invertase"/>
    <property type="match status" value="2"/>
</dbReference>
<protein>
    <recommendedName>
        <fullName evidence="3">Glycosyl hydrolase family 43</fullName>
    </recommendedName>
</protein>
<evidence type="ECO:0008006" key="3">
    <source>
        <dbReference type="Google" id="ProtNLM"/>
    </source>
</evidence>
<dbReference type="Gene3D" id="2.115.10.20">
    <property type="entry name" value="Glycosyl hydrolase domain, family 43"/>
    <property type="match status" value="2"/>
</dbReference>
<comment type="caution">
    <text evidence="1">The sequence shown here is derived from an EMBL/GenBank/DDBJ whole genome shotgun (WGS) entry which is preliminary data.</text>
</comment>
<name>A0A844G1B6_9BACT</name>
<proteinExistence type="predicted"/>